<dbReference type="Pfam" id="PF17769">
    <property type="entry name" value="PurK_C"/>
    <property type="match status" value="1"/>
</dbReference>
<dbReference type="AlphaFoldDB" id="W8KKA0"/>
<dbReference type="SUPFAM" id="SSF51246">
    <property type="entry name" value="Rudiment single hybrid motif"/>
    <property type="match status" value="1"/>
</dbReference>
<dbReference type="SUPFAM" id="SSF52440">
    <property type="entry name" value="PreATP-grasp domain"/>
    <property type="match status" value="1"/>
</dbReference>
<dbReference type="NCBIfam" id="NF004676">
    <property type="entry name" value="PRK06019.1-2"/>
    <property type="match status" value="1"/>
</dbReference>
<dbReference type="NCBIfam" id="NF004675">
    <property type="entry name" value="PRK06019.1-1"/>
    <property type="match status" value="1"/>
</dbReference>
<dbReference type="InterPro" id="IPR013815">
    <property type="entry name" value="ATP_grasp_subdomain_1"/>
</dbReference>
<evidence type="ECO:0000256" key="1">
    <source>
        <dbReference type="ARBA" id="ARBA00022598"/>
    </source>
</evidence>
<keyword evidence="4 5" id="KW-0067">ATP-binding</keyword>
<protein>
    <recommendedName>
        <fullName evidence="5 6">N5-carboxyaminoimidazole ribonucleotide synthase</fullName>
        <shortName evidence="5 6">N5-CAIR synthase</shortName>
        <ecNumber evidence="5 6">6.3.4.18</ecNumber>
    </recommendedName>
    <alternativeName>
        <fullName evidence="5 6">5-(carboxyamino)imidazole ribonucleotide synthetase</fullName>
    </alternativeName>
</protein>
<dbReference type="InterPro" id="IPR054350">
    <property type="entry name" value="PurT/PurK_preATP-grasp"/>
</dbReference>
<evidence type="ECO:0000256" key="2">
    <source>
        <dbReference type="ARBA" id="ARBA00022741"/>
    </source>
</evidence>
<comment type="function">
    <text evidence="5">Catalyzes the ATP-dependent conversion of 5-aminoimidazole ribonucleotide (AIR) and HCO(3)(-) to N5-carboxyaminoimidazole ribonucleotide (N5-CAIR).</text>
</comment>
<feature type="binding site" evidence="5">
    <location>
        <begin position="264"/>
        <end position="265"/>
    </location>
    <ligand>
        <name>ATP</name>
        <dbReference type="ChEBI" id="CHEBI:30616"/>
    </ligand>
</feature>
<dbReference type="PATRIC" id="fig|1354791.3.peg.286"/>
<comment type="similarity">
    <text evidence="5 6">Belongs to the PurK/PurT family.</text>
</comment>
<dbReference type="Proteomes" id="UP000019442">
    <property type="component" value="Chromosome"/>
</dbReference>
<dbReference type="OrthoDB" id="9804625at2"/>
<feature type="binding site" evidence="5">
    <location>
        <begin position="149"/>
        <end position="155"/>
    </location>
    <ligand>
        <name>ATP</name>
        <dbReference type="ChEBI" id="CHEBI:30616"/>
    </ligand>
</feature>
<proteinExistence type="inferred from homology"/>
<dbReference type="NCBIfam" id="NF004677">
    <property type="entry name" value="PRK06019.1-3"/>
    <property type="match status" value="1"/>
</dbReference>
<dbReference type="EC" id="6.3.4.18" evidence="5 6"/>
<dbReference type="SUPFAM" id="SSF56059">
    <property type="entry name" value="Glutathione synthetase ATP-binding domain-like"/>
    <property type="match status" value="1"/>
</dbReference>
<dbReference type="NCBIfam" id="NF004679">
    <property type="entry name" value="PRK06019.1-5"/>
    <property type="match status" value="1"/>
</dbReference>
<dbReference type="InterPro" id="IPR011054">
    <property type="entry name" value="Rudment_hybrid_motif"/>
</dbReference>
<dbReference type="Gene3D" id="3.40.50.20">
    <property type="match status" value="1"/>
</dbReference>
<evidence type="ECO:0000256" key="4">
    <source>
        <dbReference type="ARBA" id="ARBA00022840"/>
    </source>
</evidence>
<dbReference type="InterPro" id="IPR016185">
    <property type="entry name" value="PreATP-grasp_dom_sf"/>
</dbReference>
<accession>W8KKA0</accession>
<dbReference type="KEGG" id="hhc:M911_14715"/>
<reference evidence="9" key="2">
    <citation type="submission" date="2014-02" db="EMBL/GenBank/DDBJ databases">
        <title>Draft Genome Sequence of extremely halophilic bacteria Halorhodospira halochloris.</title>
        <authorList>
            <person name="Singh K.S."/>
        </authorList>
    </citation>
    <scope>NUCLEOTIDE SEQUENCE [LARGE SCALE GENOMIC DNA]</scope>
    <source>
        <strain evidence="9">A</strain>
    </source>
</reference>
<dbReference type="PROSITE" id="PS50975">
    <property type="entry name" value="ATP_GRASP"/>
    <property type="match status" value="1"/>
</dbReference>
<keyword evidence="3 5" id="KW-0658">Purine biosynthesis</keyword>
<comment type="function">
    <text evidence="6">Catalyzes the ATP-dependent conversion of 5-aminoimidazole ribonucleotide (AIR) and HCO(3)- to N5-carboxyaminoimidazole ribonucleotide (N5-CAIR).</text>
</comment>
<dbReference type="FunFam" id="3.30.470.20:FF:000029">
    <property type="entry name" value="N5-carboxyaminoimidazole ribonucleotide synthase"/>
    <property type="match status" value="1"/>
</dbReference>
<dbReference type="GO" id="GO:0046872">
    <property type="term" value="F:metal ion binding"/>
    <property type="evidence" value="ECO:0007669"/>
    <property type="project" value="InterPro"/>
</dbReference>
<dbReference type="InterPro" id="IPR005875">
    <property type="entry name" value="PurK"/>
</dbReference>
<comment type="subunit">
    <text evidence="5 6">Homodimer.</text>
</comment>
<dbReference type="Pfam" id="PF02222">
    <property type="entry name" value="ATP-grasp"/>
    <property type="match status" value="1"/>
</dbReference>
<dbReference type="GO" id="GO:0034028">
    <property type="term" value="F:5-(carboxyamino)imidazole ribonucleotide synthase activity"/>
    <property type="evidence" value="ECO:0007669"/>
    <property type="project" value="UniProtKB-UniRule"/>
</dbReference>
<feature type="binding site" evidence="5">
    <location>
        <position position="144"/>
    </location>
    <ligand>
        <name>ATP</name>
        <dbReference type="ChEBI" id="CHEBI:30616"/>
    </ligand>
</feature>
<gene>
    <name evidence="5 6" type="primary">purK</name>
    <name evidence="8" type="ORF">M911_14715</name>
</gene>
<feature type="binding site" evidence="5">
    <location>
        <begin position="179"/>
        <end position="182"/>
    </location>
    <ligand>
        <name>ATP</name>
        <dbReference type="ChEBI" id="CHEBI:30616"/>
    </ligand>
</feature>
<dbReference type="InterPro" id="IPR011761">
    <property type="entry name" value="ATP-grasp"/>
</dbReference>
<feature type="domain" description="ATP-grasp" evidence="7">
    <location>
        <begin position="108"/>
        <end position="294"/>
    </location>
</feature>
<dbReference type="PANTHER" id="PTHR11609">
    <property type="entry name" value="PURINE BIOSYNTHESIS PROTEIN 6/7, PUR6/7"/>
    <property type="match status" value="1"/>
</dbReference>
<keyword evidence="2 5" id="KW-0547">Nucleotide-binding</keyword>
<dbReference type="PANTHER" id="PTHR11609:SF5">
    <property type="entry name" value="PHOSPHORIBOSYLAMINOIMIDAZOLE CARBOXYLASE"/>
    <property type="match status" value="1"/>
</dbReference>
<dbReference type="GO" id="GO:0004638">
    <property type="term" value="F:phosphoribosylaminoimidazole carboxylase activity"/>
    <property type="evidence" value="ECO:0007669"/>
    <property type="project" value="InterPro"/>
</dbReference>
<feature type="binding site" evidence="5">
    <location>
        <position position="104"/>
    </location>
    <ligand>
        <name>ATP</name>
        <dbReference type="ChEBI" id="CHEBI:30616"/>
    </ligand>
</feature>
<evidence type="ECO:0000256" key="6">
    <source>
        <dbReference type="RuleBase" id="RU361200"/>
    </source>
</evidence>
<organism evidence="8 9">
    <name type="scientific">Ectothiorhodospira haloalkaliphila</name>
    <dbReference type="NCBI Taxonomy" id="421628"/>
    <lineage>
        <taxon>Bacteria</taxon>
        <taxon>Pseudomonadati</taxon>
        <taxon>Pseudomonadota</taxon>
        <taxon>Gammaproteobacteria</taxon>
        <taxon>Chromatiales</taxon>
        <taxon>Ectothiorhodospiraceae</taxon>
        <taxon>Ectothiorhodospira</taxon>
    </lineage>
</organism>
<feature type="binding site" evidence="5">
    <location>
        <position position="210"/>
    </location>
    <ligand>
        <name>ATP</name>
        <dbReference type="ChEBI" id="CHEBI:30616"/>
    </ligand>
</feature>
<evidence type="ECO:0000256" key="3">
    <source>
        <dbReference type="ARBA" id="ARBA00022755"/>
    </source>
</evidence>
<sequence>MILPGHTLGMLGGGQLGRMFTVAARTLGYRVMVLDPDSGSPAGRMADDHVHAAYGDGWALDQLAQRCAAITTEFENIPADTLRHLADRVPVRPGAAALEHTQNRAREKHMIRRAGLDTAPFEVVASADQVEAAFQSVGDPAILKRAALGYDGKGQVSVDSAEACRRAFERLGRVPCVLERKLDLAVEISVVLSRGSDGVCLCYPVAENIHRGGILHMSIVPARVPDATVREACDAAIALAVALDYVGLMAVEFFITTEGQLLVNEVAPRPHNSGHFTLDACITSQFEQQVRALCGLPFGDTHLLSPVVMVNLLGDLWTDGEPDWGMLLSHPRAKLHLYGKEEARPGRKMGHFCVLDTHQDQAIADAERLFDALPAVRADD</sequence>
<dbReference type="NCBIfam" id="TIGR01161">
    <property type="entry name" value="purK"/>
    <property type="match status" value="1"/>
</dbReference>
<dbReference type="HOGENOM" id="CLU_011534_0_1_6"/>
<dbReference type="HAMAP" id="MF_01928">
    <property type="entry name" value="PurK"/>
    <property type="match status" value="1"/>
</dbReference>
<comment type="catalytic activity">
    <reaction evidence="5 6">
        <text>5-amino-1-(5-phospho-beta-D-ribosyl)imidazole + hydrogencarbonate + ATP = 5-carboxyamino-1-(5-phospho-D-ribosyl)imidazole + ADP + phosphate + 2 H(+)</text>
        <dbReference type="Rhea" id="RHEA:19317"/>
        <dbReference type="ChEBI" id="CHEBI:15378"/>
        <dbReference type="ChEBI" id="CHEBI:17544"/>
        <dbReference type="ChEBI" id="CHEBI:30616"/>
        <dbReference type="ChEBI" id="CHEBI:43474"/>
        <dbReference type="ChEBI" id="CHEBI:58730"/>
        <dbReference type="ChEBI" id="CHEBI:137981"/>
        <dbReference type="ChEBI" id="CHEBI:456216"/>
        <dbReference type="EC" id="6.3.4.18"/>
    </reaction>
</comment>
<dbReference type="RefSeq" id="WP_025282728.1">
    <property type="nucleotide sequence ID" value="NZ_CP007268.1"/>
</dbReference>
<reference evidence="8 9" key="1">
    <citation type="journal article" date="2014" name="J Genomics">
        <title>Draft Genome Sequence of the Extremely Halophilic Phototrophic Purple Sulfur Bacterium Halorhodospira halochloris.</title>
        <authorList>
            <person name="Singh K.S."/>
            <person name="Kirksey J."/>
            <person name="Hoff W.D."/>
            <person name="Deole R."/>
        </authorList>
    </citation>
    <scope>NUCLEOTIDE SEQUENCE [LARGE SCALE GENOMIC DNA]</scope>
    <source>
        <strain evidence="8 9">A</strain>
    </source>
</reference>
<name>W8KKA0_9GAMM</name>
<dbReference type="InterPro" id="IPR003135">
    <property type="entry name" value="ATP-grasp_carboxylate-amine"/>
</dbReference>
<evidence type="ECO:0000313" key="9">
    <source>
        <dbReference type="Proteomes" id="UP000019442"/>
    </source>
</evidence>
<comment type="pathway">
    <text evidence="5 6">Purine metabolism; IMP biosynthesis via de novo pathway; 5-amino-1-(5-phospho-D-ribosyl)imidazole-4-carboxylate from 5-amino-1-(5-phospho-D-ribosyl)imidazole (N5-CAIR route): step 1/2.</text>
</comment>
<dbReference type="GO" id="GO:0005829">
    <property type="term" value="C:cytosol"/>
    <property type="evidence" value="ECO:0007669"/>
    <property type="project" value="TreeGrafter"/>
</dbReference>
<dbReference type="Pfam" id="PF22660">
    <property type="entry name" value="RS_preATP-grasp-like"/>
    <property type="match status" value="1"/>
</dbReference>
<dbReference type="GO" id="GO:0006189">
    <property type="term" value="P:'de novo' IMP biosynthetic process"/>
    <property type="evidence" value="ECO:0007669"/>
    <property type="project" value="UniProtKB-UniRule"/>
</dbReference>
<dbReference type="EMBL" id="CP007268">
    <property type="protein sequence ID" value="AHK80194.1"/>
    <property type="molecule type" value="Genomic_DNA"/>
</dbReference>
<evidence type="ECO:0000259" key="7">
    <source>
        <dbReference type="PROSITE" id="PS50975"/>
    </source>
</evidence>
<keyword evidence="9" id="KW-1185">Reference proteome</keyword>
<dbReference type="UniPathway" id="UPA00074">
    <property type="reaction ID" value="UER00942"/>
</dbReference>
<evidence type="ECO:0000256" key="5">
    <source>
        <dbReference type="HAMAP-Rule" id="MF_01928"/>
    </source>
</evidence>
<feature type="binding site" evidence="5">
    <location>
        <position position="187"/>
    </location>
    <ligand>
        <name>ATP</name>
        <dbReference type="ChEBI" id="CHEBI:30616"/>
    </ligand>
</feature>
<keyword evidence="1 5" id="KW-0436">Ligase</keyword>
<dbReference type="Gene3D" id="3.30.1490.20">
    <property type="entry name" value="ATP-grasp fold, A domain"/>
    <property type="match status" value="1"/>
</dbReference>
<dbReference type="InterPro" id="IPR040686">
    <property type="entry name" value="PurK_C"/>
</dbReference>
<dbReference type="GO" id="GO:0005524">
    <property type="term" value="F:ATP binding"/>
    <property type="evidence" value="ECO:0007669"/>
    <property type="project" value="UniProtKB-UniRule"/>
</dbReference>
<dbReference type="Gene3D" id="3.30.470.20">
    <property type="entry name" value="ATP-grasp fold, B domain"/>
    <property type="match status" value="1"/>
</dbReference>
<dbReference type="FunFam" id="3.30.1490.20:FF:000015">
    <property type="entry name" value="N5-carboxyaminoimidazole ribonucleotide synthase"/>
    <property type="match status" value="1"/>
</dbReference>
<evidence type="ECO:0000313" key="8">
    <source>
        <dbReference type="EMBL" id="AHK80194.1"/>
    </source>
</evidence>